<keyword evidence="2" id="KW-0812">Transmembrane</keyword>
<proteinExistence type="predicted"/>
<dbReference type="PANTHER" id="PTHR13527:SF0">
    <property type="entry name" value="SAYSVFN DOMAIN-CONTAINING PROTEIN 1"/>
    <property type="match status" value="1"/>
</dbReference>
<accession>A0A2R5GNU0</accession>
<evidence type="ECO:0000256" key="1">
    <source>
        <dbReference type="SAM" id="MobiDB-lite"/>
    </source>
</evidence>
<feature type="domain" description="SAYSvFN" evidence="3">
    <location>
        <begin position="22"/>
        <end position="89"/>
    </location>
</feature>
<dbReference type="AlphaFoldDB" id="A0A2R5GNU0"/>
<dbReference type="Proteomes" id="UP000241890">
    <property type="component" value="Unassembled WGS sequence"/>
</dbReference>
<feature type="compositionally biased region" description="Basic and acidic residues" evidence="1">
    <location>
        <begin position="159"/>
        <end position="168"/>
    </location>
</feature>
<name>A0A2R5GNU0_9STRA</name>
<dbReference type="EMBL" id="BEYU01000074">
    <property type="protein sequence ID" value="GBG30293.1"/>
    <property type="molecule type" value="Genomic_DNA"/>
</dbReference>
<feature type="transmembrane region" description="Helical" evidence="2">
    <location>
        <begin position="36"/>
        <end position="55"/>
    </location>
</feature>
<keyword evidence="2" id="KW-0472">Membrane</keyword>
<protein>
    <submittedName>
        <fullName evidence="4">SAYSvFN domain-containing protein 1</fullName>
    </submittedName>
</protein>
<comment type="caution">
    <text evidence="4">The sequence shown here is derived from an EMBL/GenBank/DDBJ whole genome shotgun (WGS) entry which is preliminary data.</text>
</comment>
<sequence>MEHVRRTFAKKWPVAVVGCIAWYFGLRQAHAVGHDFGGAYVYVLLTVVIAMYMNFEPRREGTLSGYSLFNANGERIAGSLTADEIDNQMRSGTIGATTSGQTLAVPKARRPLGPGRRLGSASEYVAPSEQPKGLSADATKSLEAQRRLRQQRAAAAALRRREQPPAET</sequence>
<feature type="transmembrane region" description="Helical" evidence="2">
    <location>
        <begin position="12"/>
        <end position="30"/>
    </location>
</feature>
<dbReference type="OrthoDB" id="71310at2759"/>
<evidence type="ECO:0000259" key="3">
    <source>
        <dbReference type="Pfam" id="PF10260"/>
    </source>
</evidence>
<dbReference type="InterPro" id="IPR039159">
    <property type="entry name" value="SAYSD1"/>
</dbReference>
<feature type="region of interest" description="Disordered" evidence="1">
    <location>
        <begin position="95"/>
        <end position="168"/>
    </location>
</feature>
<evidence type="ECO:0000256" key="2">
    <source>
        <dbReference type="SAM" id="Phobius"/>
    </source>
</evidence>
<dbReference type="InterPro" id="IPR019387">
    <property type="entry name" value="SAYSvFN_dom"/>
</dbReference>
<dbReference type="Pfam" id="PF10260">
    <property type="entry name" value="SAYSvFN"/>
    <property type="match status" value="1"/>
</dbReference>
<dbReference type="InParanoid" id="A0A2R5GNU0"/>
<evidence type="ECO:0000313" key="4">
    <source>
        <dbReference type="EMBL" id="GBG30293.1"/>
    </source>
</evidence>
<keyword evidence="2" id="KW-1133">Transmembrane helix</keyword>
<organism evidence="4 5">
    <name type="scientific">Hondaea fermentalgiana</name>
    <dbReference type="NCBI Taxonomy" id="2315210"/>
    <lineage>
        <taxon>Eukaryota</taxon>
        <taxon>Sar</taxon>
        <taxon>Stramenopiles</taxon>
        <taxon>Bigyra</taxon>
        <taxon>Labyrinthulomycetes</taxon>
        <taxon>Thraustochytrida</taxon>
        <taxon>Thraustochytriidae</taxon>
        <taxon>Hondaea</taxon>
    </lineage>
</organism>
<keyword evidence="5" id="KW-1185">Reference proteome</keyword>
<gene>
    <name evidence="4" type="ORF">FCC1311_065122</name>
</gene>
<dbReference type="PANTHER" id="PTHR13527">
    <property type="entry name" value="SAYSVFN DOMAIN-CONTAINING PROTEIN 1"/>
    <property type="match status" value="1"/>
</dbReference>
<evidence type="ECO:0000313" key="5">
    <source>
        <dbReference type="Proteomes" id="UP000241890"/>
    </source>
</evidence>
<reference evidence="4 5" key="1">
    <citation type="submission" date="2017-12" db="EMBL/GenBank/DDBJ databases">
        <title>Sequencing, de novo assembly and annotation of complete genome of a new Thraustochytrid species, strain FCC1311.</title>
        <authorList>
            <person name="Sedici K."/>
            <person name="Godart F."/>
            <person name="Aiese Cigliano R."/>
            <person name="Sanseverino W."/>
            <person name="Barakat M."/>
            <person name="Ortet P."/>
            <person name="Marechal E."/>
            <person name="Cagnac O."/>
            <person name="Amato A."/>
        </authorList>
    </citation>
    <scope>NUCLEOTIDE SEQUENCE [LARGE SCALE GENOMIC DNA]</scope>
</reference>